<sequence length="134" mass="14890">MSLDLELNLTSESLWKKEGNNNRSSSYVHMIEKQSSGNSLGSLLEHDHDDLIIESNKHKKGSSPSHGLIHSSSSPSWLSSSDGDHKEMVATVCMKCHMLVMLCKSSPACPNCKFMHPPDQNPSNFLKRKCSLFC</sequence>
<dbReference type="PANTHER" id="PTHR14791:SF42">
    <property type="entry name" value="F16L1.2 PROTEIN"/>
    <property type="match status" value="1"/>
</dbReference>
<dbReference type="AlphaFoldDB" id="A0AAN9P1M1"/>
<reference evidence="2 3" key="1">
    <citation type="submission" date="2024-01" db="EMBL/GenBank/DDBJ databases">
        <title>The genomes of 5 underutilized Papilionoideae crops provide insights into root nodulation and disease resistanc.</title>
        <authorList>
            <person name="Yuan L."/>
        </authorList>
    </citation>
    <scope>NUCLEOTIDE SEQUENCE [LARGE SCALE GENOMIC DNA]</scope>
    <source>
        <strain evidence="2">ZHUSHIDOU_FW_LH</strain>
        <tissue evidence="2">Leaf</tissue>
    </source>
</reference>
<dbReference type="PANTHER" id="PTHR14791">
    <property type="entry name" value="BOMB/KIRA PROTEINS"/>
    <property type="match status" value="1"/>
</dbReference>
<gene>
    <name evidence="2" type="ORF">RIF29_11885</name>
</gene>
<organism evidence="2 3">
    <name type="scientific">Crotalaria pallida</name>
    <name type="common">Smooth rattlebox</name>
    <name type="synonym">Crotalaria striata</name>
    <dbReference type="NCBI Taxonomy" id="3830"/>
    <lineage>
        <taxon>Eukaryota</taxon>
        <taxon>Viridiplantae</taxon>
        <taxon>Streptophyta</taxon>
        <taxon>Embryophyta</taxon>
        <taxon>Tracheophyta</taxon>
        <taxon>Spermatophyta</taxon>
        <taxon>Magnoliopsida</taxon>
        <taxon>eudicotyledons</taxon>
        <taxon>Gunneridae</taxon>
        <taxon>Pentapetalae</taxon>
        <taxon>rosids</taxon>
        <taxon>fabids</taxon>
        <taxon>Fabales</taxon>
        <taxon>Fabaceae</taxon>
        <taxon>Papilionoideae</taxon>
        <taxon>50 kb inversion clade</taxon>
        <taxon>genistoids sensu lato</taxon>
        <taxon>core genistoids</taxon>
        <taxon>Crotalarieae</taxon>
        <taxon>Crotalaria</taxon>
    </lineage>
</organism>
<dbReference type="Proteomes" id="UP001372338">
    <property type="component" value="Unassembled WGS sequence"/>
</dbReference>
<dbReference type="InterPro" id="IPR051105">
    <property type="entry name" value="WWC/KIBRA_Hippo_Reg"/>
</dbReference>
<name>A0AAN9P1M1_CROPI</name>
<dbReference type="EMBL" id="JAYWIO010000002">
    <property type="protein sequence ID" value="KAK7282814.1"/>
    <property type="molecule type" value="Genomic_DNA"/>
</dbReference>
<comment type="caution">
    <text evidence="2">The sequence shown here is derived from an EMBL/GenBank/DDBJ whole genome shotgun (WGS) entry which is preliminary data.</text>
</comment>
<evidence type="ECO:0000313" key="2">
    <source>
        <dbReference type="EMBL" id="KAK7282814.1"/>
    </source>
</evidence>
<feature type="region of interest" description="Disordered" evidence="1">
    <location>
        <begin position="51"/>
        <end position="83"/>
    </location>
</feature>
<accession>A0AAN9P1M1</accession>
<evidence type="ECO:0000256" key="1">
    <source>
        <dbReference type="SAM" id="MobiDB-lite"/>
    </source>
</evidence>
<feature type="compositionally biased region" description="Low complexity" evidence="1">
    <location>
        <begin position="62"/>
        <end position="81"/>
    </location>
</feature>
<proteinExistence type="predicted"/>
<evidence type="ECO:0000313" key="3">
    <source>
        <dbReference type="Proteomes" id="UP001372338"/>
    </source>
</evidence>
<protein>
    <submittedName>
        <fullName evidence="2">Uncharacterized protein</fullName>
    </submittedName>
</protein>
<keyword evidence="3" id="KW-1185">Reference proteome</keyword>